<dbReference type="Proteomes" id="UP000326464">
    <property type="component" value="Unassembled WGS sequence"/>
</dbReference>
<comment type="caution">
    <text evidence="2">The sequence shown here is derived from an EMBL/GenBank/DDBJ whole genome shotgun (WGS) entry which is preliminary data.</text>
</comment>
<proteinExistence type="predicted"/>
<dbReference type="InterPro" id="IPR023833">
    <property type="entry name" value="Signal_pept_SipW-depend-type"/>
</dbReference>
<gene>
    <name evidence="2" type="ORF">FNH21_08175</name>
</gene>
<evidence type="ECO:0000313" key="2">
    <source>
        <dbReference type="EMBL" id="MPY10695.1"/>
    </source>
</evidence>
<organism evidence="2 3">
    <name type="scientific">Arthrobacter bussei</name>
    <dbReference type="NCBI Taxonomy" id="2594179"/>
    <lineage>
        <taxon>Bacteria</taxon>
        <taxon>Bacillati</taxon>
        <taxon>Actinomycetota</taxon>
        <taxon>Actinomycetes</taxon>
        <taxon>Micrococcales</taxon>
        <taxon>Micrococcaceae</taxon>
        <taxon>Arthrobacter</taxon>
    </lineage>
</organism>
<keyword evidence="3" id="KW-1185">Reference proteome</keyword>
<dbReference type="RefSeq" id="WP_152813680.1">
    <property type="nucleotide sequence ID" value="NZ_VJXX01000001.1"/>
</dbReference>
<reference evidence="3" key="1">
    <citation type="submission" date="2019-07" db="EMBL/GenBank/DDBJ databases">
        <title>Arthrobacter KR32 sp. nov., isolated from mountain cheese made of cows milk.</title>
        <authorList>
            <person name="Flegler A."/>
        </authorList>
    </citation>
    <scope>NUCLEOTIDE SEQUENCE [LARGE SCALE GENOMIC DNA]</scope>
    <source>
        <strain evidence="3">KR32</strain>
    </source>
</reference>
<keyword evidence="1" id="KW-0472">Membrane</keyword>
<evidence type="ECO:0000313" key="3">
    <source>
        <dbReference type="Proteomes" id="UP000326464"/>
    </source>
</evidence>
<evidence type="ECO:0008006" key="4">
    <source>
        <dbReference type="Google" id="ProtNLM"/>
    </source>
</evidence>
<evidence type="ECO:0000256" key="1">
    <source>
        <dbReference type="SAM" id="Phobius"/>
    </source>
</evidence>
<name>A0A7X1NPT0_9MICC</name>
<dbReference type="NCBIfam" id="TIGR04088">
    <property type="entry name" value="cognate_SipW"/>
    <property type="match status" value="1"/>
</dbReference>
<protein>
    <recommendedName>
        <fullName evidence="4">SipW-cognate class signal peptide</fullName>
    </recommendedName>
</protein>
<feature type="transmembrane region" description="Helical" evidence="1">
    <location>
        <begin position="21"/>
        <end position="42"/>
    </location>
</feature>
<dbReference type="OrthoDB" id="5070303at2"/>
<keyword evidence="1" id="KW-0812">Transmembrane</keyword>
<dbReference type="EMBL" id="VJXX01000001">
    <property type="protein sequence ID" value="MPY10695.1"/>
    <property type="molecule type" value="Genomic_DNA"/>
</dbReference>
<keyword evidence="1" id="KW-1133">Transmembrane helix</keyword>
<accession>A0A7X1NPT0</accession>
<dbReference type="AlphaFoldDB" id="A0A7X1NPT0"/>
<sequence>MKHDDGPGSSGPSAHPARRRLRAVLAGGLVLGVGAAVTLAAWNDSEFAIGSFAAGQFDLVGSTDGTSFTDHATADTAAPLGFTVNPTNLAPGDVVFAPFAVALEEAATYAAAVTVSAGPVAGSLSGVTYELLRTSTFGCTADTTGTSLVPAGTALGTVSADTTFDLAEPAGGLAPVNLCFKVTAGAITQGADGSAVWEFAAVSQS</sequence>